<evidence type="ECO:0000313" key="9">
    <source>
        <dbReference type="EMBL" id="ELT96493.1"/>
    </source>
</evidence>
<keyword evidence="4" id="KW-0547">Nucleotide-binding</keyword>
<dbReference type="OrthoDB" id="6161424at2759"/>
<dbReference type="HOGENOM" id="CLU_009460_2_1_1"/>
<dbReference type="Gene3D" id="3.40.50.300">
    <property type="entry name" value="P-loop containing nucleotide triphosphate hydrolases"/>
    <property type="match status" value="1"/>
</dbReference>
<evidence type="ECO:0000256" key="5">
    <source>
        <dbReference type="ARBA" id="ARBA00022840"/>
    </source>
</evidence>
<gene>
    <name evidence="9" type="ORF">CAPTEDRAFT_216024</name>
</gene>
<feature type="domain" description="CARD" evidence="7">
    <location>
        <begin position="1"/>
        <end position="90"/>
    </location>
</feature>
<keyword evidence="3" id="KW-0399">Innate immunity</keyword>
<name>R7TRF5_CAPTE</name>
<evidence type="ECO:0000313" key="10">
    <source>
        <dbReference type="EnsemblMetazoa" id="CapteP216024"/>
    </source>
</evidence>
<keyword evidence="11" id="KW-1185">Reference proteome</keyword>
<organism evidence="9">
    <name type="scientific">Capitella teleta</name>
    <name type="common">Polychaete worm</name>
    <dbReference type="NCBI Taxonomy" id="283909"/>
    <lineage>
        <taxon>Eukaryota</taxon>
        <taxon>Metazoa</taxon>
        <taxon>Spiralia</taxon>
        <taxon>Lophotrochozoa</taxon>
        <taxon>Annelida</taxon>
        <taxon>Polychaeta</taxon>
        <taxon>Sedentaria</taxon>
        <taxon>Scolecida</taxon>
        <taxon>Capitellidae</taxon>
        <taxon>Capitella</taxon>
    </lineage>
</organism>
<sequence>MDESDRMLLNDYMVDLVKDLNPPALYAYLLHNGILSQDDVQLIDAELIRRDKAIKLMSIIPRKGPEAFAVFVASLEKTHPHLHQMLSGVTRTAPDDVVFDDVQRMLKQYYSSCLNEIYTIPWLQELPLDLAKVYVRLRLQTTGQMQKEQEEVTQDEIFTSRLSSGNSTRILIEGDPGIGKSTLMQKLAFDWSSSACAELCCSPCIHSFDLVVYLTAANLQGQPSTQSLIHAHLLPKDSQISVHTLRKTLRNRNILYLIDAYDEGFTENQLLFDLIQGRVALQKSTVVLTSRPNYLRELLKCFGTRLCIEGFNAQQRLDYVEKFAQHLERPVDDFQLLLQEDSHFTDLCCTPLNMAIVCMMSALDDASIDTRTDLYLLVHTFIVKRASDRLGLSCKDVERTIIDPLCKMSFEAIMKGEAVLVERNFKDDYSDPEKFCQVGYLIKKLKVSRLCCEVRFSFSHRSFQEFLSALFIKQLSEAERQQWLNSVDLEQNESIISFLFGLLNEEDLLSMSSTLMDETLFSFVDLFHISSIPWACPESHLFKRCLLELKTVPPTLKDVIKRNCPSEITLHYECSSNCMKSITHLLSLSNFAPNSISFVLSHCEWMYPSMFDDVISMLRILRQCKSVGRVTLVRPPADRLGRFLEAMRIGQRESSIQCINIHAPKDSDTDMKSVMFDAEAFGEHTRGMELYSYDDRSVCAFLKAAQNKPLTTFGITNAGHWSKLNDECVELMSTAMKTTDLQNVVIGRTRARHVISLLAEQHNLRSLDINVHTMKKDDWMDFGRVLHRQRLQKLTLRECDFSRYVCDALSLNLETMNTLNIICLHRGSTNDINGFAGVLSAVHHLQTLIIHGVEFGYEDVDIICKVLQKLPALVTLSFDISYKPVGPCKSGPEQQTYFQNIRTVSNKKFVKAIAQCKHLKVLSLCDFYAPINDDLVEDLCNAVKLMEQLRYLSLPENRFTDIGRTQIINCLNLKPGKRILFKEE</sequence>
<dbReference type="CDD" id="cd01671">
    <property type="entry name" value="CARD"/>
    <property type="match status" value="1"/>
</dbReference>
<dbReference type="Pfam" id="PF05729">
    <property type="entry name" value="NACHT"/>
    <property type="match status" value="1"/>
</dbReference>
<dbReference type="OMA" id="MRERNTM"/>
<evidence type="ECO:0000256" key="2">
    <source>
        <dbReference type="ARBA" id="ARBA00022490"/>
    </source>
</evidence>
<proteinExistence type="predicted"/>
<accession>R7TRF5</accession>
<evidence type="ECO:0000256" key="4">
    <source>
        <dbReference type="ARBA" id="ARBA00022741"/>
    </source>
</evidence>
<dbReference type="InterPro" id="IPR011029">
    <property type="entry name" value="DEATH-like_dom_sf"/>
</dbReference>
<dbReference type="PROSITE" id="PS50837">
    <property type="entry name" value="NACHT"/>
    <property type="match status" value="1"/>
</dbReference>
<dbReference type="Pfam" id="PF00619">
    <property type="entry name" value="CARD"/>
    <property type="match status" value="1"/>
</dbReference>
<evidence type="ECO:0000256" key="6">
    <source>
        <dbReference type="ARBA" id="ARBA00022859"/>
    </source>
</evidence>
<dbReference type="InterPro" id="IPR001315">
    <property type="entry name" value="CARD"/>
</dbReference>
<evidence type="ECO:0000256" key="3">
    <source>
        <dbReference type="ARBA" id="ARBA00022588"/>
    </source>
</evidence>
<evidence type="ECO:0000256" key="1">
    <source>
        <dbReference type="ARBA" id="ARBA00004496"/>
    </source>
</evidence>
<dbReference type="GO" id="GO:0005524">
    <property type="term" value="F:ATP binding"/>
    <property type="evidence" value="ECO:0007669"/>
    <property type="project" value="UniProtKB-KW"/>
</dbReference>
<dbReference type="GO" id="GO:0005737">
    <property type="term" value="C:cytoplasm"/>
    <property type="evidence" value="ECO:0007669"/>
    <property type="project" value="UniProtKB-SubCell"/>
</dbReference>
<dbReference type="Gene3D" id="1.10.533.10">
    <property type="entry name" value="Death Domain, Fas"/>
    <property type="match status" value="1"/>
</dbReference>
<dbReference type="STRING" id="283909.R7TRF5"/>
<dbReference type="SMART" id="SM00114">
    <property type="entry name" value="CARD"/>
    <property type="match status" value="1"/>
</dbReference>
<dbReference type="AlphaFoldDB" id="R7TRF5"/>
<dbReference type="EnsemblMetazoa" id="CapteT216024">
    <property type="protein sequence ID" value="CapteP216024"/>
    <property type="gene ID" value="CapteG216024"/>
</dbReference>
<evidence type="ECO:0008006" key="12">
    <source>
        <dbReference type="Google" id="ProtNLM"/>
    </source>
</evidence>
<dbReference type="PANTHER" id="PTHR46844">
    <property type="entry name" value="SLR5058 PROTEIN"/>
    <property type="match status" value="1"/>
</dbReference>
<protein>
    <recommendedName>
        <fullName evidence="12">CARD domain-containing protein</fullName>
    </recommendedName>
</protein>
<keyword evidence="6" id="KW-0391">Immunity</keyword>
<dbReference type="InterPro" id="IPR027417">
    <property type="entry name" value="P-loop_NTPase"/>
</dbReference>
<dbReference type="Gene3D" id="3.80.10.10">
    <property type="entry name" value="Ribonuclease Inhibitor"/>
    <property type="match status" value="1"/>
</dbReference>
<dbReference type="EMBL" id="AMQN01002257">
    <property type="status" value="NOT_ANNOTATED_CDS"/>
    <property type="molecule type" value="Genomic_DNA"/>
</dbReference>
<evidence type="ECO:0000259" key="8">
    <source>
        <dbReference type="PROSITE" id="PS50837"/>
    </source>
</evidence>
<feature type="domain" description="NACHT" evidence="8">
    <location>
        <begin position="168"/>
        <end position="293"/>
    </location>
</feature>
<reference evidence="11" key="1">
    <citation type="submission" date="2012-12" db="EMBL/GenBank/DDBJ databases">
        <authorList>
            <person name="Hellsten U."/>
            <person name="Grimwood J."/>
            <person name="Chapman J.A."/>
            <person name="Shapiro H."/>
            <person name="Aerts A."/>
            <person name="Otillar R.P."/>
            <person name="Terry A.Y."/>
            <person name="Boore J.L."/>
            <person name="Simakov O."/>
            <person name="Marletaz F."/>
            <person name="Cho S.-J."/>
            <person name="Edsinger-Gonzales E."/>
            <person name="Havlak P."/>
            <person name="Kuo D.-H."/>
            <person name="Larsson T."/>
            <person name="Lv J."/>
            <person name="Arendt D."/>
            <person name="Savage R."/>
            <person name="Osoegawa K."/>
            <person name="de Jong P."/>
            <person name="Lindberg D.R."/>
            <person name="Seaver E.C."/>
            <person name="Weisblat D.A."/>
            <person name="Putnam N.H."/>
            <person name="Grigoriev I.V."/>
            <person name="Rokhsar D.S."/>
        </authorList>
    </citation>
    <scope>NUCLEOTIDE SEQUENCE</scope>
    <source>
        <strain evidence="11">I ESC-2004</strain>
    </source>
</reference>
<dbReference type="InterPro" id="IPR007111">
    <property type="entry name" value="NACHT_NTPase"/>
</dbReference>
<dbReference type="GO" id="GO:0045087">
    <property type="term" value="P:innate immune response"/>
    <property type="evidence" value="ECO:0007669"/>
    <property type="project" value="UniProtKB-KW"/>
</dbReference>
<comment type="subcellular location">
    <subcellularLocation>
        <location evidence="1">Cytoplasm</location>
    </subcellularLocation>
</comment>
<dbReference type="SUPFAM" id="SSF47986">
    <property type="entry name" value="DEATH domain"/>
    <property type="match status" value="1"/>
</dbReference>
<dbReference type="SUPFAM" id="SSF52540">
    <property type="entry name" value="P-loop containing nucleoside triphosphate hydrolases"/>
    <property type="match status" value="1"/>
</dbReference>
<dbReference type="SUPFAM" id="SSF52047">
    <property type="entry name" value="RNI-like"/>
    <property type="match status" value="1"/>
</dbReference>
<keyword evidence="2" id="KW-0963">Cytoplasm</keyword>
<dbReference type="InterPro" id="IPR032675">
    <property type="entry name" value="LRR_dom_sf"/>
</dbReference>
<evidence type="ECO:0000259" key="7">
    <source>
        <dbReference type="PROSITE" id="PS50209"/>
    </source>
</evidence>
<reference evidence="9 11" key="2">
    <citation type="journal article" date="2013" name="Nature">
        <title>Insights into bilaterian evolution from three spiralian genomes.</title>
        <authorList>
            <person name="Simakov O."/>
            <person name="Marletaz F."/>
            <person name="Cho S.J."/>
            <person name="Edsinger-Gonzales E."/>
            <person name="Havlak P."/>
            <person name="Hellsten U."/>
            <person name="Kuo D.H."/>
            <person name="Larsson T."/>
            <person name="Lv J."/>
            <person name="Arendt D."/>
            <person name="Savage R."/>
            <person name="Osoegawa K."/>
            <person name="de Jong P."/>
            <person name="Grimwood J."/>
            <person name="Chapman J.A."/>
            <person name="Shapiro H."/>
            <person name="Aerts A."/>
            <person name="Otillar R.P."/>
            <person name="Terry A.Y."/>
            <person name="Boore J.L."/>
            <person name="Grigoriev I.V."/>
            <person name="Lindberg D.R."/>
            <person name="Seaver E.C."/>
            <person name="Weisblat D.A."/>
            <person name="Putnam N.H."/>
            <person name="Rokhsar D.S."/>
        </authorList>
    </citation>
    <scope>NUCLEOTIDE SEQUENCE</scope>
    <source>
        <strain evidence="9 11">I ESC-2004</strain>
    </source>
</reference>
<keyword evidence="5" id="KW-0067">ATP-binding</keyword>
<reference evidence="10" key="3">
    <citation type="submission" date="2015-06" db="UniProtKB">
        <authorList>
            <consortium name="EnsemblMetazoa"/>
        </authorList>
    </citation>
    <scope>IDENTIFICATION</scope>
</reference>
<dbReference type="PANTHER" id="PTHR46844:SF1">
    <property type="entry name" value="SLR5058 PROTEIN"/>
    <property type="match status" value="1"/>
</dbReference>
<dbReference type="EMBL" id="KB308810">
    <property type="protein sequence ID" value="ELT96493.1"/>
    <property type="molecule type" value="Genomic_DNA"/>
</dbReference>
<dbReference type="PROSITE" id="PS50209">
    <property type="entry name" value="CARD"/>
    <property type="match status" value="1"/>
</dbReference>
<evidence type="ECO:0000313" key="11">
    <source>
        <dbReference type="Proteomes" id="UP000014760"/>
    </source>
</evidence>
<dbReference type="Proteomes" id="UP000014760">
    <property type="component" value="Unassembled WGS sequence"/>
</dbReference>
<dbReference type="GO" id="GO:0042981">
    <property type="term" value="P:regulation of apoptotic process"/>
    <property type="evidence" value="ECO:0007669"/>
    <property type="project" value="InterPro"/>
</dbReference>